<protein>
    <recommendedName>
        <fullName evidence="2">Asl1-like glycosyl hydrolase catalytic domain-containing protein</fullName>
    </recommendedName>
</protein>
<organism evidence="3 4">
    <name type="scientific">Arthrobacter oryzae</name>
    <dbReference type="NCBI Taxonomy" id="409290"/>
    <lineage>
        <taxon>Bacteria</taxon>
        <taxon>Bacillati</taxon>
        <taxon>Actinomycetota</taxon>
        <taxon>Actinomycetes</taxon>
        <taxon>Micrococcales</taxon>
        <taxon>Micrococcaceae</taxon>
        <taxon>Arthrobacter</taxon>
    </lineage>
</organism>
<reference evidence="3 4" key="1">
    <citation type="submission" date="2018-10" db="EMBL/GenBank/DDBJ databases">
        <title>Genome sequencing of Arthrobacter oryzae TNB02.</title>
        <authorList>
            <person name="Cho Y.-J."/>
            <person name="Cho A."/>
            <person name="Kim O.-S."/>
        </authorList>
    </citation>
    <scope>NUCLEOTIDE SEQUENCE [LARGE SCALE GENOMIC DNA]</scope>
    <source>
        <strain evidence="3 4">TNB02</strain>
    </source>
</reference>
<sequence>MERRNFLKLPLAALAVPGALLAASGGPAQAVPVSVLAAAPASATRALKGAANGGDDALALQQLRSLKADWYYSWGSKCTIATNPAFVPMIWSANALIAGNAIGDVISQLPATRTEHLLSYNEPDHPGQASMSVDEAIRLWPQLQSTGLRLGAPGTVNAASPWLDEFMTKAKRANLRVDFMTMHCYASPNVASFLTKVAYLHAKYGRPVWVTEFAVADWSATPSRPSRYTGVEIRSFMRDAVVGMRAMPFVERFAWKTRAPFDPIMGASALFHTNGQLTETGRLYASL</sequence>
<dbReference type="AlphaFoldDB" id="A0A3N0BUP3"/>
<name>A0A3N0BUP3_9MICC</name>
<gene>
    <name evidence="3" type="ORF">D7003_13390</name>
</gene>
<evidence type="ECO:0000313" key="4">
    <source>
        <dbReference type="Proteomes" id="UP000273807"/>
    </source>
</evidence>
<comment type="caution">
    <text evidence="3">The sequence shown here is derived from an EMBL/GenBank/DDBJ whole genome shotgun (WGS) entry which is preliminary data.</text>
</comment>
<feature type="chain" id="PRO_5038369375" description="Asl1-like glycosyl hydrolase catalytic domain-containing protein" evidence="1">
    <location>
        <begin position="23"/>
        <end position="287"/>
    </location>
</feature>
<dbReference type="EMBL" id="RBED01000111">
    <property type="protein sequence ID" value="RNL52965.1"/>
    <property type="molecule type" value="Genomic_DNA"/>
</dbReference>
<dbReference type="Gene3D" id="3.20.20.80">
    <property type="entry name" value="Glycosidases"/>
    <property type="match status" value="1"/>
</dbReference>
<dbReference type="PANTHER" id="PTHR34154">
    <property type="entry name" value="ALKALI-SENSITIVE LINKAGE PROTEIN 1"/>
    <property type="match status" value="1"/>
</dbReference>
<dbReference type="SUPFAM" id="SSF51445">
    <property type="entry name" value="(Trans)glycosidases"/>
    <property type="match status" value="1"/>
</dbReference>
<feature type="domain" description="Asl1-like glycosyl hydrolase catalytic" evidence="2">
    <location>
        <begin position="60"/>
        <end position="284"/>
    </location>
</feature>
<dbReference type="Pfam" id="PF11790">
    <property type="entry name" value="Glyco_hydro_cc"/>
    <property type="match status" value="1"/>
</dbReference>
<dbReference type="PANTHER" id="PTHR34154:SF3">
    <property type="entry name" value="ALKALI-SENSITIVE LINKAGE PROTEIN 1"/>
    <property type="match status" value="1"/>
</dbReference>
<evidence type="ECO:0000313" key="3">
    <source>
        <dbReference type="EMBL" id="RNL52965.1"/>
    </source>
</evidence>
<evidence type="ECO:0000256" key="1">
    <source>
        <dbReference type="SAM" id="SignalP"/>
    </source>
</evidence>
<feature type="signal peptide" evidence="1">
    <location>
        <begin position="1"/>
        <end position="22"/>
    </location>
</feature>
<evidence type="ECO:0000259" key="2">
    <source>
        <dbReference type="Pfam" id="PF11790"/>
    </source>
</evidence>
<accession>A0A3N0BUP3</accession>
<dbReference type="InterPro" id="IPR017853">
    <property type="entry name" value="GH"/>
</dbReference>
<proteinExistence type="predicted"/>
<dbReference type="GO" id="GO:0071966">
    <property type="term" value="P:fungal-type cell wall polysaccharide metabolic process"/>
    <property type="evidence" value="ECO:0007669"/>
    <property type="project" value="TreeGrafter"/>
</dbReference>
<dbReference type="InterPro" id="IPR024655">
    <property type="entry name" value="Asl1_glyco_hydro_catalytic"/>
</dbReference>
<dbReference type="Proteomes" id="UP000273807">
    <property type="component" value="Unassembled WGS sequence"/>
</dbReference>
<keyword evidence="1" id="KW-0732">Signal</keyword>
<dbReference type="OrthoDB" id="8611574at2"/>
<keyword evidence="4" id="KW-1185">Reference proteome</keyword>
<dbReference type="RefSeq" id="WP_123255926.1">
    <property type="nucleotide sequence ID" value="NZ_RBED01000111.1"/>
</dbReference>
<dbReference type="InterPro" id="IPR053183">
    <property type="entry name" value="ASL1"/>
</dbReference>